<feature type="region of interest" description="Disordered" evidence="1">
    <location>
        <begin position="29"/>
        <end position="107"/>
    </location>
</feature>
<evidence type="ECO:0000313" key="2">
    <source>
        <dbReference type="EMBL" id="TCD71165.1"/>
    </source>
</evidence>
<evidence type="ECO:0000313" key="3">
    <source>
        <dbReference type="Proteomes" id="UP000292702"/>
    </source>
</evidence>
<reference evidence="2 3" key="1">
    <citation type="submission" date="2018-11" db="EMBL/GenBank/DDBJ databases">
        <title>Genome assembly of Steccherinum ochraceum LE-BIN_3174, the white-rot fungus of the Steccherinaceae family (The Residual Polyporoid clade, Polyporales, Basidiomycota).</title>
        <authorList>
            <person name="Fedorova T.V."/>
            <person name="Glazunova O.A."/>
            <person name="Landesman E.O."/>
            <person name="Moiseenko K.V."/>
            <person name="Psurtseva N.V."/>
            <person name="Savinova O.S."/>
            <person name="Shakhova N.V."/>
            <person name="Tyazhelova T.V."/>
            <person name="Vasina D.V."/>
        </authorList>
    </citation>
    <scope>NUCLEOTIDE SEQUENCE [LARGE SCALE GENOMIC DNA]</scope>
    <source>
        <strain evidence="2 3">LE-BIN_3174</strain>
    </source>
</reference>
<name>A0A4R0RWE2_9APHY</name>
<evidence type="ECO:0000256" key="1">
    <source>
        <dbReference type="SAM" id="MobiDB-lite"/>
    </source>
</evidence>
<feature type="region of interest" description="Disordered" evidence="1">
    <location>
        <begin position="240"/>
        <end position="262"/>
    </location>
</feature>
<sequence>MTASAASTWQPKDGGFDVPVVAINGITGGEALANGEDSSASWPPREARRRVGDDATPPHAPTGHVSGSRETPGHDRSGAEEVDSSSHFCPSRSIGQSAKESTHSPSTLEITVPTLRTRHEHWQKVLSILFQDYWNTSVRTTSLLFTPKTLLTLAQRVRHAMGRAAKGFLEPLGRPTCSKTLGTGQRLSRQTIGKRLLEHLHARQTSAFVKGLSTCCVFQDSWNSYYRRHVPPTDVFQESWNTPAWPQKPPPLLDGQERAGGS</sequence>
<dbReference type="EMBL" id="RWJN01000009">
    <property type="protein sequence ID" value="TCD71165.1"/>
    <property type="molecule type" value="Genomic_DNA"/>
</dbReference>
<dbReference type="Proteomes" id="UP000292702">
    <property type="component" value="Unassembled WGS sequence"/>
</dbReference>
<gene>
    <name evidence="2" type="ORF">EIP91_012113</name>
</gene>
<protein>
    <submittedName>
        <fullName evidence="2">Uncharacterized protein</fullName>
    </submittedName>
</protein>
<feature type="compositionally biased region" description="Polar residues" evidence="1">
    <location>
        <begin position="1"/>
        <end position="10"/>
    </location>
</feature>
<feature type="compositionally biased region" description="Polar residues" evidence="1">
    <location>
        <begin position="85"/>
        <end position="107"/>
    </location>
</feature>
<proteinExistence type="predicted"/>
<keyword evidence="3" id="KW-1185">Reference proteome</keyword>
<feature type="region of interest" description="Disordered" evidence="1">
    <location>
        <begin position="1"/>
        <end position="20"/>
    </location>
</feature>
<organism evidence="2 3">
    <name type="scientific">Steccherinum ochraceum</name>
    <dbReference type="NCBI Taxonomy" id="92696"/>
    <lineage>
        <taxon>Eukaryota</taxon>
        <taxon>Fungi</taxon>
        <taxon>Dikarya</taxon>
        <taxon>Basidiomycota</taxon>
        <taxon>Agaricomycotina</taxon>
        <taxon>Agaricomycetes</taxon>
        <taxon>Polyporales</taxon>
        <taxon>Steccherinaceae</taxon>
        <taxon>Steccherinum</taxon>
    </lineage>
</organism>
<comment type="caution">
    <text evidence="2">The sequence shown here is derived from an EMBL/GenBank/DDBJ whole genome shotgun (WGS) entry which is preliminary data.</text>
</comment>
<dbReference type="AlphaFoldDB" id="A0A4R0RWE2"/>
<accession>A0A4R0RWE2</accession>